<evidence type="ECO:0000313" key="2">
    <source>
        <dbReference type="Proteomes" id="UP000294114"/>
    </source>
</evidence>
<keyword evidence="2" id="KW-1185">Reference proteome</keyword>
<name>A0A4Q8B746_9ACTN</name>
<dbReference type="EMBL" id="SHLD01000001">
    <property type="protein sequence ID" value="RZU72875.1"/>
    <property type="molecule type" value="Genomic_DNA"/>
</dbReference>
<dbReference type="AlphaFoldDB" id="A0A4Q8B746"/>
<proteinExistence type="predicted"/>
<dbReference type="Gene3D" id="1.10.490.110">
    <property type="entry name" value="Uncharacterized conserved protein DUF2267"/>
    <property type="match status" value="1"/>
</dbReference>
<dbReference type="Proteomes" id="UP000294114">
    <property type="component" value="Unassembled WGS sequence"/>
</dbReference>
<comment type="caution">
    <text evidence="1">The sequence shown here is derived from an EMBL/GenBank/DDBJ whole genome shotgun (WGS) entry which is preliminary data.</text>
</comment>
<accession>A0A4Q8B746</accession>
<protein>
    <submittedName>
        <fullName evidence="1">Uncharacterized protein (DUF2267 family)</fullName>
    </submittedName>
</protein>
<organism evidence="1 2">
    <name type="scientific">Micromonospora kangleipakensis</name>
    <dbReference type="NCBI Taxonomy" id="1077942"/>
    <lineage>
        <taxon>Bacteria</taxon>
        <taxon>Bacillati</taxon>
        <taxon>Actinomycetota</taxon>
        <taxon>Actinomycetes</taxon>
        <taxon>Micromonosporales</taxon>
        <taxon>Micromonosporaceae</taxon>
        <taxon>Micromonospora</taxon>
    </lineage>
</organism>
<dbReference type="InterPro" id="IPR038282">
    <property type="entry name" value="DUF2267_sf"/>
</dbReference>
<dbReference type="Pfam" id="PF10025">
    <property type="entry name" value="DUF2267"/>
    <property type="match status" value="1"/>
</dbReference>
<sequence length="148" mass="15783">MRVGDGPVREEIQVGYEDFIDAVARRSGVPVDQATAITRATLETLADRISGGEARDLAKQLPEGLDAHLRKPREHAEPFGVEDFAQRVGARAGVDVVLAKAAIPAVLTTLREAVPGDEFEGMAAQLPSEFRGVVGLVGTDAGGRRVRR</sequence>
<dbReference type="InterPro" id="IPR018727">
    <property type="entry name" value="DUF2267"/>
</dbReference>
<gene>
    <name evidence="1" type="ORF">EV384_1263</name>
</gene>
<reference evidence="1 2" key="1">
    <citation type="submission" date="2019-02" db="EMBL/GenBank/DDBJ databases">
        <title>Sequencing the genomes of 1000 actinobacteria strains.</title>
        <authorList>
            <person name="Klenk H.-P."/>
        </authorList>
    </citation>
    <scope>NUCLEOTIDE SEQUENCE [LARGE SCALE GENOMIC DNA]</scope>
    <source>
        <strain evidence="1 2">DSM 45612</strain>
    </source>
</reference>
<evidence type="ECO:0000313" key="1">
    <source>
        <dbReference type="EMBL" id="RZU72875.1"/>
    </source>
</evidence>